<keyword evidence="1" id="KW-0732">Signal</keyword>
<feature type="chain" id="PRO_5035932396" evidence="1">
    <location>
        <begin position="24"/>
        <end position="238"/>
    </location>
</feature>
<name>A0A8S9TPQ7_PHYIN</name>
<organism evidence="2 3">
    <name type="scientific">Phytophthora infestans</name>
    <name type="common">Potato late blight agent</name>
    <name type="synonym">Botrytis infestans</name>
    <dbReference type="NCBI Taxonomy" id="4787"/>
    <lineage>
        <taxon>Eukaryota</taxon>
        <taxon>Sar</taxon>
        <taxon>Stramenopiles</taxon>
        <taxon>Oomycota</taxon>
        <taxon>Peronosporomycetes</taxon>
        <taxon>Peronosporales</taxon>
        <taxon>Peronosporaceae</taxon>
        <taxon>Phytophthora</taxon>
    </lineage>
</organism>
<reference evidence="2" key="1">
    <citation type="submission" date="2020-03" db="EMBL/GenBank/DDBJ databases">
        <title>Hybrid Assembly of Korean Phytophthora infestans isolates.</title>
        <authorList>
            <person name="Prokchorchik M."/>
            <person name="Lee Y."/>
            <person name="Seo J."/>
            <person name="Cho J.-H."/>
            <person name="Park Y.-E."/>
            <person name="Jang D.-C."/>
            <person name="Im J.-S."/>
            <person name="Choi J.-G."/>
            <person name="Park H.-J."/>
            <person name="Lee G.-B."/>
            <person name="Lee Y.-G."/>
            <person name="Hong S.-Y."/>
            <person name="Cho K."/>
            <person name="Sohn K.H."/>
        </authorList>
    </citation>
    <scope>NUCLEOTIDE SEQUENCE</scope>
    <source>
        <strain evidence="2">KR_2_A2</strain>
    </source>
</reference>
<gene>
    <name evidence="2" type="ORF">GN958_ATG19880</name>
</gene>
<protein>
    <submittedName>
        <fullName evidence="2">Uncharacterized protein</fullName>
    </submittedName>
</protein>
<proteinExistence type="predicted"/>
<evidence type="ECO:0000313" key="3">
    <source>
        <dbReference type="Proteomes" id="UP000704712"/>
    </source>
</evidence>
<evidence type="ECO:0000256" key="1">
    <source>
        <dbReference type="SAM" id="SignalP"/>
    </source>
</evidence>
<dbReference type="Proteomes" id="UP000704712">
    <property type="component" value="Unassembled WGS sequence"/>
</dbReference>
<evidence type="ECO:0000313" key="2">
    <source>
        <dbReference type="EMBL" id="KAF4130875.1"/>
    </source>
</evidence>
<dbReference type="AlphaFoldDB" id="A0A8S9TPQ7"/>
<dbReference type="EMBL" id="JAACNO010002776">
    <property type="protein sequence ID" value="KAF4130875.1"/>
    <property type="molecule type" value="Genomic_DNA"/>
</dbReference>
<accession>A0A8S9TPQ7</accession>
<sequence length="238" mass="26853">MPYFRVSRLLINIMILKWLLSEGLPFHITQTKSILEMVQVTDAAINARFVSFTNAEVNLLNFNAEWMLGLKFVNVVPDGWRSKAKDCFIGVSLAFIDYCWSFQHIAVLVTMMPDGHEAILLIVASVIKKRLADVNGIDIMEMANWMVSVTALPGLNRQKLAKTSFHQFAVLARQRLGKVSSSAYQECVSSTAGVIRGSLRTRTDTARAERQILRRQNRVMLHERDAEDSGLLKPESNI</sequence>
<comment type="caution">
    <text evidence="2">The sequence shown here is derived from an EMBL/GenBank/DDBJ whole genome shotgun (WGS) entry which is preliminary data.</text>
</comment>
<feature type="signal peptide" evidence="1">
    <location>
        <begin position="1"/>
        <end position="23"/>
    </location>
</feature>